<evidence type="ECO:0000256" key="1">
    <source>
        <dbReference type="SAM" id="MobiDB-lite"/>
    </source>
</evidence>
<protein>
    <recommendedName>
        <fullName evidence="4">DUF3135 domain-containing protein</fullName>
    </recommendedName>
</protein>
<dbReference type="InterPro" id="IPR021482">
    <property type="entry name" value="DUF3135"/>
</dbReference>
<keyword evidence="3" id="KW-1185">Reference proteome</keyword>
<evidence type="ECO:0000313" key="3">
    <source>
        <dbReference type="Proteomes" id="UP000175669"/>
    </source>
</evidence>
<dbReference type="Proteomes" id="UP000175669">
    <property type="component" value="Unassembled WGS sequence"/>
</dbReference>
<sequence length="118" mass="13832">MGDLPDFDTLLAMHRDNPEALEKLRRRLTRNILQSAPDSARQRLEGLQFRIDMELRRASNPTARCLRLSDMMHDSFARLNHCLHHPLDEVNARQGRPKADILNMDSRRRQRVKSSKPH</sequence>
<dbReference type="RefSeq" id="WP_070115823.1">
    <property type="nucleotide sequence ID" value="NZ_CAXATG010000002.1"/>
</dbReference>
<dbReference type="OrthoDB" id="5593306at2"/>
<feature type="region of interest" description="Disordered" evidence="1">
    <location>
        <begin position="94"/>
        <end position="118"/>
    </location>
</feature>
<evidence type="ECO:0008006" key="4">
    <source>
        <dbReference type="Google" id="ProtNLM"/>
    </source>
</evidence>
<proteinExistence type="predicted"/>
<dbReference type="Pfam" id="PF11333">
    <property type="entry name" value="DUF3135"/>
    <property type="match status" value="1"/>
</dbReference>
<dbReference type="STRING" id="1524254.PHACT_02835"/>
<dbReference type="AlphaFoldDB" id="A0A1E8CIJ8"/>
<dbReference type="EMBL" id="MASR01000001">
    <property type="protein sequence ID" value="OFE12199.1"/>
    <property type="molecule type" value="Genomic_DNA"/>
</dbReference>
<feature type="compositionally biased region" description="Basic residues" evidence="1">
    <location>
        <begin position="108"/>
        <end position="118"/>
    </location>
</feature>
<name>A0A1E8CIJ8_9GAMM</name>
<reference evidence="3" key="1">
    <citation type="submission" date="2016-07" db="EMBL/GenBank/DDBJ databases">
        <authorList>
            <person name="Florea S."/>
            <person name="Webb J.S."/>
            <person name="Jaromczyk J."/>
            <person name="Schardl C.L."/>
        </authorList>
    </citation>
    <scope>NUCLEOTIDE SEQUENCE [LARGE SCALE GENOMIC DNA]</scope>
    <source>
        <strain evidence="3">KCTC 42131</strain>
    </source>
</reference>
<evidence type="ECO:0000313" key="2">
    <source>
        <dbReference type="EMBL" id="OFE12199.1"/>
    </source>
</evidence>
<comment type="caution">
    <text evidence="2">The sequence shown here is derived from an EMBL/GenBank/DDBJ whole genome shotgun (WGS) entry which is preliminary data.</text>
</comment>
<gene>
    <name evidence="2" type="ORF">PHACT_02835</name>
</gene>
<accession>A0A1E8CIJ8</accession>
<organism evidence="2 3">
    <name type="scientific">Pseudohongiella acticola</name>
    <dbReference type="NCBI Taxonomy" id="1524254"/>
    <lineage>
        <taxon>Bacteria</taxon>
        <taxon>Pseudomonadati</taxon>
        <taxon>Pseudomonadota</taxon>
        <taxon>Gammaproteobacteria</taxon>
        <taxon>Pseudomonadales</taxon>
        <taxon>Pseudohongiellaceae</taxon>
        <taxon>Pseudohongiella</taxon>
    </lineage>
</organism>